<dbReference type="HAMAP" id="MF_00813">
    <property type="entry name" value="Allantoicase"/>
    <property type="match status" value="1"/>
</dbReference>
<reference evidence="4" key="1">
    <citation type="submission" date="2022-11" db="EMBL/GenBank/DDBJ databases">
        <title>Draft genome sequence of Hoeflea poritis E7-10 and Hoeflea prorocentri PM5-8, separated from scleractinian coral Porites lutea and marine dinoflagellate.</title>
        <authorList>
            <person name="Zhang G."/>
            <person name="Wei Q."/>
            <person name="Cai L."/>
        </authorList>
    </citation>
    <scope>NUCLEOTIDE SEQUENCE</scope>
    <source>
        <strain evidence="4">PM5-8</strain>
    </source>
</reference>
<keyword evidence="5" id="KW-1185">Reference proteome</keyword>
<evidence type="ECO:0000256" key="2">
    <source>
        <dbReference type="HAMAP-Rule" id="MF_00813"/>
    </source>
</evidence>
<dbReference type="EMBL" id="JAPJZI010000001">
    <property type="protein sequence ID" value="MDA5399827.1"/>
    <property type="molecule type" value="Genomic_DNA"/>
</dbReference>
<dbReference type="PIRSF" id="PIRSF016516">
    <property type="entry name" value="Allantoicase"/>
    <property type="match status" value="1"/>
</dbReference>
<evidence type="ECO:0000256" key="1">
    <source>
        <dbReference type="ARBA" id="ARBA00009242"/>
    </source>
</evidence>
<dbReference type="RefSeq" id="WP_267991246.1">
    <property type="nucleotide sequence ID" value="NZ_JAPJZI010000001.1"/>
</dbReference>
<feature type="domain" description="Allantoicase" evidence="3">
    <location>
        <begin position="30"/>
        <end position="179"/>
    </location>
</feature>
<feature type="domain" description="Allantoicase" evidence="3">
    <location>
        <begin position="201"/>
        <end position="347"/>
    </location>
</feature>
<dbReference type="Pfam" id="PF03561">
    <property type="entry name" value="Allantoicase"/>
    <property type="match status" value="2"/>
</dbReference>
<gene>
    <name evidence="2 4" type="primary">alc</name>
    <name evidence="4" type="ORF">OQ273_14695</name>
</gene>
<dbReference type="PANTHER" id="PTHR12045:SF3">
    <property type="entry name" value="INACTIVE ALLANTOICASE-RELATED"/>
    <property type="match status" value="1"/>
</dbReference>
<comment type="similarity">
    <text evidence="1 2">Belongs to the allantoicase family.</text>
</comment>
<organism evidence="4 5">
    <name type="scientific">Hoeflea prorocentri</name>
    <dbReference type="NCBI Taxonomy" id="1922333"/>
    <lineage>
        <taxon>Bacteria</taxon>
        <taxon>Pseudomonadati</taxon>
        <taxon>Pseudomonadota</taxon>
        <taxon>Alphaproteobacteria</taxon>
        <taxon>Hyphomicrobiales</taxon>
        <taxon>Rhizobiaceae</taxon>
        <taxon>Hoeflea</taxon>
    </lineage>
</organism>
<proteinExistence type="inferred from homology"/>
<dbReference type="InterPro" id="IPR005164">
    <property type="entry name" value="Allantoicase"/>
</dbReference>
<sequence>MNEIIKSSDLGADLPDFTNGTINLASARLGAKALYSTDEFFAPLERMLADDPAVFIPDKYDDNGKWMDGWESRRKRVSGHDWGVIKLAMPGRIFGFDIDTSHFTGNYPPQASVEAICMEDGEPDDNADWVEILGRTDLGPSQHHFRTIDDHAMRSRVWTHLRLHIYPDGGVARLRVYGAAHFDWDKVTPEEEVDLAYVFHGGRALAWSDAHFGAPERLLGPGRGVNMGDGWETARRRGPGHDWAVLKLGHAGTLGRVVVDTAHFKGNYPDSCDLLGAYLPDHSGGFDDADVAASAEWTPILSAQKLQMDHIHEFEKGQIEAKGPFTHVRFNIHPDGGVSRLRLFGNKA</sequence>
<comment type="catalytic activity">
    <reaction evidence="2">
        <text>allantoate + H2O = (S)-ureidoglycolate + urea</text>
        <dbReference type="Rhea" id="RHEA:11016"/>
        <dbReference type="ChEBI" id="CHEBI:15377"/>
        <dbReference type="ChEBI" id="CHEBI:16199"/>
        <dbReference type="ChEBI" id="CHEBI:17536"/>
        <dbReference type="ChEBI" id="CHEBI:57296"/>
        <dbReference type="EC" id="3.5.3.4"/>
    </reaction>
</comment>
<evidence type="ECO:0000313" key="4">
    <source>
        <dbReference type="EMBL" id="MDA5399827.1"/>
    </source>
</evidence>
<dbReference type="InterPro" id="IPR015908">
    <property type="entry name" value="Allantoicase_dom"/>
</dbReference>
<protein>
    <recommendedName>
        <fullName evidence="2">Probable allantoicase</fullName>
        <ecNumber evidence="2">3.5.3.4</ecNumber>
    </recommendedName>
    <alternativeName>
        <fullName evidence="2">Allantoate amidinohydrolase</fullName>
    </alternativeName>
</protein>
<dbReference type="Gene3D" id="2.60.120.260">
    <property type="entry name" value="Galactose-binding domain-like"/>
    <property type="match status" value="2"/>
</dbReference>
<dbReference type="SUPFAM" id="SSF49785">
    <property type="entry name" value="Galactose-binding domain-like"/>
    <property type="match status" value="2"/>
</dbReference>
<keyword evidence="2" id="KW-0659">Purine metabolism</keyword>
<comment type="pathway">
    <text evidence="2">Nitrogen metabolism; (S)-allantoin degradation; (S)-ureidoglycolate from allantoate (aminidohydrolase route): step 1/1.</text>
</comment>
<dbReference type="NCBIfam" id="TIGR02961">
    <property type="entry name" value="allantoicase"/>
    <property type="match status" value="1"/>
</dbReference>
<dbReference type="GO" id="GO:0004037">
    <property type="term" value="F:allantoicase activity"/>
    <property type="evidence" value="ECO:0007669"/>
    <property type="project" value="UniProtKB-UniRule"/>
</dbReference>
<evidence type="ECO:0000313" key="5">
    <source>
        <dbReference type="Proteomes" id="UP001151234"/>
    </source>
</evidence>
<dbReference type="GO" id="GO:0006144">
    <property type="term" value="P:purine nucleobase metabolic process"/>
    <property type="evidence" value="ECO:0007669"/>
    <property type="project" value="UniProtKB-KW"/>
</dbReference>
<dbReference type="EC" id="3.5.3.4" evidence="2"/>
<evidence type="ECO:0000259" key="3">
    <source>
        <dbReference type="Pfam" id="PF03561"/>
    </source>
</evidence>
<dbReference type="InterPro" id="IPR008979">
    <property type="entry name" value="Galactose-bd-like_sf"/>
</dbReference>
<dbReference type="Proteomes" id="UP001151234">
    <property type="component" value="Unassembled WGS sequence"/>
</dbReference>
<dbReference type="PANTHER" id="PTHR12045">
    <property type="entry name" value="ALLANTOICASE"/>
    <property type="match status" value="1"/>
</dbReference>
<accession>A0A9X3UK46</accession>
<comment type="caution">
    <text evidence="4">The sequence shown here is derived from an EMBL/GenBank/DDBJ whole genome shotgun (WGS) entry which is preliminary data.</text>
</comment>
<dbReference type="GO" id="GO:0000256">
    <property type="term" value="P:allantoin catabolic process"/>
    <property type="evidence" value="ECO:0007669"/>
    <property type="project" value="UniProtKB-UniRule"/>
</dbReference>
<keyword evidence="2 4" id="KW-0378">Hydrolase</keyword>
<dbReference type="AlphaFoldDB" id="A0A9X3UK46"/>
<name>A0A9X3UK46_9HYPH</name>